<comment type="caution">
    <text evidence="2">The sequence shown here is derived from an EMBL/GenBank/DDBJ whole genome shotgun (WGS) entry which is preliminary data.</text>
</comment>
<keyword evidence="3" id="KW-1185">Reference proteome</keyword>
<gene>
    <name evidence="2" type="ORF">G6W59_00670</name>
</gene>
<dbReference type="Proteomes" id="UP000540128">
    <property type="component" value="Unassembled WGS sequence"/>
</dbReference>
<evidence type="ECO:0000313" key="3">
    <source>
        <dbReference type="Proteomes" id="UP000540128"/>
    </source>
</evidence>
<dbReference type="AlphaFoldDB" id="A0A7Y6EYZ5"/>
<feature type="region of interest" description="Disordered" evidence="1">
    <location>
        <begin position="1"/>
        <end position="33"/>
    </location>
</feature>
<accession>A0A7Y6EYZ5</accession>
<evidence type="ECO:0000313" key="2">
    <source>
        <dbReference type="EMBL" id="NUV26880.1"/>
    </source>
</evidence>
<reference evidence="2 3" key="1">
    <citation type="submission" date="2020-03" db="EMBL/GenBank/DDBJ databases">
        <title>Complete genome sequence of sixteen Streptomyces strains facilitates identification of candidate genes involved in plant growth-promotion in grain legumes and cereals.</title>
        <authorList>
            <person name="Gopalakrishnan S."/>
            <person name="Thakur V."/>
            <person name="Saxena R."/>
            <person name="Vadlamudi S."/>
            <person name="Purohit S."/>
            <person name="Kumar V."/>
            <person name="Rathore A."/>
            <person name="Chitikineni A."/>
            <person name="Varshney R.K."/>
        </authorList>
    </citation>
    <scope>NUCLEOTIDE SEQUENCE [LARGE SCALE GENOMIC DNA]</scope>
    <source>
        <strain evidence="2 3">KAI-180</strain>
    </source>
</reference>
<evidence type="ECO:0000256" key="1">
    <source>
        <dbReference type="SAM" id="MobiDB-lite"/>
    </source>
</evidence>
<dbReference type="EMBL" id="JAANNT010000001">
    <property type="protein sequence ID" value="NUV26880.1"/>
    <property type="molecule type" value="Genomic_DNA"/>
</dbReference>
<dbReference type="RefSeq" id="WP_078858069.1">
    <property type="nucleotide sequence ID" value="NZ_JAANNT010000001.1"/>
</dbReference>
<organism evidence="2 3">
    <name type="scientific">Streptomyces odorifer</name>
    <dbReference type="NCBI Taxonomy" id="53450"/>
    <lineage>
        <taxon>Bacteria</taxon>
        <taxon>Bacillati</taxon>
        <taxon>Actinomycetota</taxon>
        <taxon>Actinomycetes</taxon>
        <taxon>Kitasatosporales</taxon>
        <taxon>Streptomycetaceae</taxon>
        <taxon>Streptomyces</taxon>
        <taxon>Streptomyces albidoflavus group</taxon>
    </lineage>
</organism>
<sequence length="61" mass="6133">MPPPRGENAGRAGLDPPTPLPRTGATPEELRGPGDFAALCARVTQEVKAAAVPGERTGGVA</sequence>
<protein>
    <submittedName>
        <fullName evidence="2">Uncharacterized protein</fullName>
    </submittedName>
</protein>
<name>A0A7Y6EYZ5_9ACTN</name>
<proteinExistence type="predicted"/>